<dbReference type="RefSeq" id="WP_115315351.1">
    <property type="nucleotide sequence ID" value="NZ_LWIF01000001.1"/>
</dbReference>
<evidence type="ECO:0000256" key="1">
    <source>
        <dbReference type="ARBA" id="ARBA00001772"/>
    </source>
</evidence>
<evidence type="ECO:0000256" key="9">
    <source>
        <dbReference type="ARBA" id="ARBA00022692"/>
    </source>
</evidence>
<dbReference type="PRINTS" id="PR00834">
    <property type="entry name" value="PROTEASES2C"/>
</dbReference>
<dbReference type="GO" id="GO:0006515">
    <property type="term" value="P:protein quality control for misfolded or incompletely synthesized proteins"/>
    <property type="evidence" value="ECO:0007669"/>
    <property type="project" value="TreeGrafter"/>
</dbReference>
<dbReference type="GO" id="GO:0004252">
    <property type="term" value="F:serine-type endopeptidase activity"/>
    <property type="evidence" value="ECO:0007669"/>
    <property type="project" value="InterPro"/>
</dbReference>
<comment type="similarity">
    <text evidence="3">Belongs to the peptidase S1C family.</text>
</comment>
<dbReference type="InterPro" id="IPR001940">
    <property type="entry name" value="Peptidase_S1C"/>
</dbReference>
<dbReference type="PANTHER" id="PTHR22939:SF101">
    <property type="entry name" value="PERIPLASMIC PH-DEPENDENT SERINE ENDOPROTEASE DEGQ"/>
    <property type="match status" value="1"/>
</dbReference>
<dbReference type="SUPFAM" id="SSF50494">
    <property type="entry name" value="Trypsin-like serine proteases"/>
    <property type="match status" value="1"/>
</dbReference>
<evidence type="ECO:0000256" key="2">
    <source>
        <dbReference type="ARBA" id="ARBA00004377"/>
    </source>
</evidence>
<dbReference type="InterPro" id="IPR043504">
    <property type="entry name" value="Peptidase_S1_PA_chymotrypsin"/>
</dbReference>
<evidence type="ECO:0000256" key="15">
    <source>
        <dbReference type="ARBA" id="ARBA00078529"/>
    </source>
</evidence>
<dbReference type="GO" id="GO:0042597">
    <property type="term" value="C:periplasmic space"/>
    <property type="evidence" value="ECO:0007669"/>
    <property type="project" value="TreeGrafter"/>
</dbReference>
<feature type="active site" description="Charge relay system" evidence="17">
    <location>
        <position position="195"/>
    </location>
</feature>
<evidence type="ECO:0000256" key="3">
    <source>
        <dbReference type="ARBA" id="ARBA00010541"/>
    </source>
</evidence>
<dbReference type="EC" id="3.4.21.107" evidence="5"/>
<dbReference type="InterPro" id="IPR036034">
    <property type="entry name" value="PDZ_sf"/>
</dbReference>
<name>A0A379C9A1_9PAST</name>
<dbReference type="OrthoDB" id="9758917at2"/>
<feature type="domain" description="PDZ" evidence="18">
    <location>
        <begin position="241"/>
        <end position="327"/>
    </location>
</feature>
<evidence type="ECO:0000256" key="6">
    <source>
        <dbReference type="ARBA" id="ARBA00022475"/>
    </source>
</evidence>
<evidence type="ECO:0000256" key="14">
    <source>
        <dbReference type="ARBA" id="ARBA00071522"/>
    </source>
</evidence>
<dbReference type="Pfam" id="PF13365">
    <property type="entry name" value="Trypsin_2"/>
    <property type="match status" value="1"/>
</dbReference>
<evidence type="ECO:0000256" key="17">
    <source>
        <dbReference type="PIRSR" id="PIRSR611783-1"/>
    </source>
</evidence>
<organism evidence="19 20">
    <name type="scientific">Phocoenobacter uteri</name>
    <dbReference type="NCBI Taxonomy" id="146806"/>
    <lineage>
        <taxon>Bacteria</taxon>
        <taxon>Pseudomonadati</taxon>
        <taxon>Pseudomonadota</taxon>
        <taxon>Gammaproteobacteria</taxon>
        <taxon>Pasteurellales</taxon>
        <taxon>Pasteurellaceae</taxon>
        <taxon>Phocoenobacter</taxon>
    </lineage>
</organism>
<evidence type="ECO:0000313" key="20">
    <source>
        <dbReference type="Proteomes" id="UP000255417"/>
    </source>
</evidence>
<evidence type="ECO:0000256" key="11">
    <source>
        <dbReference type="ARBA" id="ARBA00022825"/>
    </source>
</evidence>
<keyword evidence="9" id="KW-0812">Transmembrane</keyword>
<reference evidence="19 20" key="1">
    <citation type="submission" date="2018-06" db="EMBL/GenBank/DDBJ databases">
        <authorList>
            <consortium name="Pathogen Informatics"/>
            <person name="Doyle S."/>
        </authorList>
    </citation>
    <scope>NUCLEOTIDE SEQUENCE [LARGE SCALE GENOMIC DNA]</scope>
    <source>
        <strain evidence="19 20">NCTC12872</strain>
    </source>
</reference>
<gene>
    <name evidence="19" type="primary">degS</name>
    <name evidence="19" type="ORF">NCTC12872_00812</name>
</gene>
<keyword evidence="12" id="KW-1133">Transmembrane helix</keyword>
<dbReference type="GO" id="GO:0005886">
    <property type="term" value="C:plasma membrane"/>
    <property type="evidence" value="ECO:0007669"/>
    <property type="project" value="UniProtKB-SubCell"/>
</dbReference>
<dbReference type="Gene3D" id="2.40.10.10">
    <property type="entry name" value="Trypsin-like serine proteases"/>
    <property type="match status" value="2"/>
</dbReference>
<dbReference type="EMBL" id="UGTA01000001">
    <property type="protein sequence ID" value="SUB58844.1"/>
    <property type="molecule type" value="Genomic_DNA"/>
</dbReference>
<evidence type="ECO:0000256" key="4">
    <source>
        <dbReference type="ARBA" id="ARBA00011233"/>
    </source>
</evidence>
<dbReference type="PROSITE" id="PS50106">
    <property type="entry name" value="PDZ"/>
    <property type="match status" value="1"/>
</dbReference>
<dbReference type="NCBIfam" id="TIGR02038">
    <property type="entry name" value="protease_degS"/>
    <property type="match status" value="1"/>
</dbReference>
<dbReference type="FunFam" id="2.40.10.10:FF:000009">
    <property type="entry name" value="Serine endoprotease DegS, periplasmic"/>
    <property type="match status" value="1"/>
</dbReference>
<comment type="subunit">
    <text evidence="4">Homotrimer.</text>
</comment>
<keyword evidence="6" id="KW-1003">Cell membrane</keyword>
<evidence type="ECO:0000256" key="13">
    <source>
        <dbReference type="ARBA" id="ARBA00023136"/>
    </source>
</evidence>
<dbReference type="InterPro" id="IPR001478">
    <property type="entry name" value="PDZ"/>
</dbReference>
<evidence type="ECO:0000256" key="16">
    <source>
        <dbReference type="ARBA" id="ARBA00083871"/>
    </source>
</evidence>
<evidence type="ECO:0000259" key="18">
    <source>
        <dbReference type="PROSITE" id="PS50106"/>
    </source>
</evidence>
<dbReference type="Pfam" id="PF13180">
    <property type="entry name" value="PDZ_2"/>
    <property type="match status" value="1"/>
</dbReference>
<keyword evidence="10 19" id="KW-0378">Hydrolase</keyword>
<comment type="catalytic activity">
    <reaction evidence="1">
        <text>Acts on substrates that are at least partially unfolded. The cleavage site P1 residue is normally between a pair of hydrophobic residues, such as Val-|-Val.</text>
        <dbReference type="EC" id="3.4.21.107"/>
    </reaction>
</comment>
<dbReference type="InterPro" id="IPR009003">
    <property type="entry name" value="Peptidase_S1_PA"/>
</dbReference>
<dbReference type="SMART" id="SM00228">
    <property type="entry name" value="PDZ"/>
    <property type="match status" value="1"/>
</dbReference>
<keyword evidence="7" id="KW-0997">Cell inner membrane</keyword>
<comment type="subcellular location">
    <subcellularLocation>
        <location evidence="2">Cell inner membrane</location>
        <topology evidence="2">Single-pass membrane protein</topology>
    </subcellularLocation>
</comment>
<dbReference type="Gene3D" id="2.30.42.10">
    <property type="match status" value="1"/>
</dbReference>
<dbReference type="NCBIfam" id="NF008147">
    <property type="entry name" value="PRK10898.1"/>
    <property type="match status" value="1"/>
</dbReference>
<evidence type="ECO:0000313" key="19">
    <source>
        <dbReference type="EMBL" id="SUB58844.1"/>
    </source>
</evidence>
<evidence type="ECO:0000256" key="7">
    <source>
        <dbReference type="ARBA" id="ARBA00022519"/>
    </source>
</evidence>
<proteinExistence type="inferred from homology"/>
<dbReference type="PANTHER" id="PTHR22939">
    <property type="entry name" value="SERINE PROTEASE FAMILY S1C HTRA-RELATED"/>
    <property type="match status" value="1"/>
</dbReference>
<feature type="active site" description="Charge relay system" evidence="17">
    <location>
        <position position="121"/>
    </location>
</feature>
<keyword evidence="11" id="KW-0720">Serine protease</keyword>
<dbReference type="AlphaFoldDB" id="A0A379C9A1"/>
<sequence length="345" mass="36574">MVKKILQAVGFGVFCAILILFVAPQVNNKLNFNQNTKIVSYHHAVKIAAPAVVNIYNQSFDLASDNNGLQVSSLGSGVIMTSSGYILTNRHVIDNADQIIVALQSGTIYEATLVGSDILTDLAVLSIDAENLPTIPQNPHRPYQIGDVVLAIGNPFNLGQSITQGIVSATERNALSEGGRQNFIQIDASINKGNSGGALINTAGELIGINTLSLGKNASDIAEGLNFAIPISLANKVMTKIIRDGRVIRGYFGVGTELFYSAKQLGVGDRGVVVTSVSENGPAARAGVKTNDVILQIGDIEAETPRQIMGAIADMKPDTNVKVLVLRQGKEILLNVTIGEFPEIK</sequence>
<evidence type="ECO:0000256" key="8">
    <source>
        <dbReference type="ARBA" id="ARBA00022670"/>
    </source>
</evidence>
<keyword evidence="8 19" id="KW-0645">Protease</keyword>
<dbReference type="InterPro" id="IPR011783">
    <property type="entry name" value="Pept_S1C_DegS"/>
</dbReference>
<accession>A0A379C9A1</accession>
<dbReference type="FunFam" id="2.40.10.10:FF:000001">
    <property type="entry name" value="Periplasmic serine protease DegS"/>
    <property type="match status" value="1"/>
</dbReference>
<evidence type="ECO:0000256" key="10">
    <source>
        <dbReference type="ARBA" id="ARBA00022801"/>
    </source>
</evidence>
<keyword evidence="13" id="KW-0472">Membrane</keyword>
<protein>
    <recommendedName>
        <fullName evidence="14">Serine endoprotease DegS</fullName>
        <ecNumber evidence="5">3.4.21.107</ecNumber>
    </recommendedName>
    <alternativeName>
        <fullName evidence="16">Site-1 protease DegS</fullName>
    </alternativeName>
    <alternativeName>
        <fullName evidence="15">Site-1-type intramembrane protease</fullName>
    </alternativeName>
</protein>
<evidence type="ECO:0000256" key="12">
    <source>
        <dbReference type="ARBA" id="ARBA00022989"/>
    </source>
</evidence>
<dbReference type="SUPFAM" id="SSF50156">
    <property type="entry name" value="PDZ domain-like"/>
    <property type="match status" value="1"/>
</dbReference>
<dbReference type="Proteomes" id="UP000255417">
    <property type="component" value="Unassembled WGS sequence"/>
</dbReference>
<feature type="active site" description="Charge relay system" evidence="17">
    <location>
        <position position="91"/>
    </location>
</feature>
<evidence type="ECO:0000256" key="5">
    <source>
        <dbReference type="ARBA" id="ARBA00013035"/>
    </source>
</evidence>
<keyword evidence="20" id="KW-1185">Reference proteome</keyword>